<dbReference type="InterPro" id="IPR029325">
    <property type="entry name" value="ITPR-bd"/>
</dbReference>
<name>A0A9P0G2B3_BEMTA</name>
<gene>
    <name evidence="3" type="ORF">BEMITA_LOCUS608</name>
</gene>
<dbReference type="EMBL" id="OU963862">
    <property type="protein sequence ID" value="CAH0753242.1"/>
    <property type="molecule type" value="Genomic_DNA"/>
</dbReference>
<dbReference type="AlphaFoldDB" id="A0A9P0G2B3"/>
<feature type="region of interest" description="Disordered" evidence="1">
    <location>
        <begin position="229"/>
        <end position="259"/>
    </location>
</feature>
<organism evidence="3 4">
    <name type="scientific">Bemisia tabaci</name>
    <name type="common">Sweetpotato whitefly</name>
    <name type="synonym">Aleurodes tabaci</name>
    <dbReference type="NCBI Taxonomy" id="7038"/>
    <lineage>
        <taxon>Eukaryota</taxon>
        <taxon>Metazoa</taxon>
        <taxon>Ecdysozoa</taxon>
        <taxon>Arthropoda</taxon>
        <taxon>Hexapoda</taxon>
        <taxon>Insecta</taxon>
        <taxon>Pterygota</taxon>
        <taxon>Neoptera</taxon>
        <taxon>Paraneoptera</taxon>
        <taxon>Hemiptera</taxon>
        <taxon>Sternorrhyncha</taxon>
        <taxon>Aleyrodoidea</taxon>
        <taxon>Aleyrodidae</taxon>
        <taxon>Aleyrodinae</taxon>
        <taxon>Bemisia</taxon>
    </lineage>
</organism>
<evidence type="ECO:0000313" key="4">
    <source>
        <dbReference type="Proteomes" id="UP001152759"/>
    </source>
</evidence>
<evidence type="ECO:0000313" key="3">
    <source>
        <dbReference type="EMBL" id="CAH0753242.1"/>
    </source>
</evidence>
<feature type="region of interest" description="Disordered" evidence="1">
    <location>
        <begin position="314"/>
        <end position="349"/>
    </location>
</feature>
<protein>
    <recommendedName>
        <fullName evidence="2">ITPR-interacting domain-containing protein</fullName>
    </recommendedName>
</protein>
<evidence type="ECO:0000259" key="2">
    <source>
        <dbReference type="SMART" id="SM01257"/>
    </source>
</evidence>
<feature type="compositionally biased region" description="Polar residues" evidence="1">
    <location>
        <begin position="322"/>
        <end position="337"/>
    </location>
</feature>
<feature type="region of interest" description="Disordered" evidence="1">
    <location>
        <begin position="281"/>
        <end position="302"/>
    </location>
</feature>
<dbReference type="GO" id="GO:0005102">
    <property type="term" value="F:signaling receptor binding"/>
    <property type="evidence" value="ECO:0007669"/>
    <property type="project" value="InterPro"/>
</dbReference>
<proteinExistence type="predicted"/>
<feature type="domain" description="ITPR-interacting" evidence="2">
    <location>
        <begin position="117"/>
        <end position="273"/>
    </location>
</feature>
<dbReference type="Proteomes" id="UP001152759">
    <property type="component" value="Chromosome 1"/>
</dbReference>
<dbReference type="PANTHER" id="PTHR17469">
    <property type="entry name" value="SPERM SPECIFIC ANTIGEN 2-RELATED"/>
    <property type="match status" value="1"/>
</dbReference>
<dbReference type="InterPro" id="IPR043444">
    <property type="entry name" value="TESPA1-like"/>
</dbReference>
<reference evidence="3" key="1">
    <citation type="submission" date="2021-12" db="EMBL/GenBank/DDBJ databases">
        <authorList>
            <person name="King R."/>
        </authorList>
    </citation>
    <scope>NUCLEOTIDE SEQUENCE</scope>
</reference>
<sequence>MEERTSATCIPSVFVETDSDCAQENTVKSKAGTNLELTLPLCSLTPDTSPRNKSPVTVQEWVDALPLLPSETARVEDEVNEGRQSSSPELLVSADNLNLGAEAQSLCGVFTNRIVNESADIDDAGSHCSSGVDSLLEARKVDPEEVLLSLGFGRAPQYADPGRIPQRFLQPSKLKGVVIDDFLRHQQDLVHTFESGFCGYRGLTGPSHAAPSVIVAKIMERLREKEREREADFSIRRASRHSRPSSTSSDKSASMEKHQGRFNKAARNILTKVKCTPGSVLTPDNRRWLDSQGDKSPDVPRRIIIGQRSFTFSRDGDLIESPPSSLTDSDSRWTSSTEAHKPTIDADHSRFLFPSIAEDQKSHEGTTPEGNSPGSKQFLSEELDSGIVEGLNSPLNNITVQTSLDSCMDNCSCEEKDSLAADQSTLNAVVNNFSDSNANILVSSPNSEIISASSPRNINQLVLSGDEQNLTNCLLNPQADVLNNNPRVIIYEPNPFEEAFQSQSPVIDFSCDQKTDKVIDLKSRSMLDPPISSPSGPRSLQEELESEDQSYFSHTNLRKTPPQTPGSISPSPERELEELLSVVQPYNDRNPSKHDSFSESSVLYDNIINFPRRLSSFCESLDHVIDSLEKIMHPLEQTCDSATESDAASTSGNFWKNKSIEHQYEELCTLGFQLQEIGIDLEIMSKEEFKALDSSQRCALQCTVVRQALNAYLMQLNSDETNAELKSCIRPEVQKVSDLLDTNEDAQKLAAVVKQMTLLLQHQSQLSEQLRDLTASGKPLCVELCDKIFRRVRGLELLVQNNARELAEMRQRLQATSSSSSKNS</sequence>
<feature type="compositionally biased region" description="Basic and acidic residues" evidence="1">
    <location>
        <begin position="284"/>
        <end position="301"/>
    </location>
</feature>
<keyword evidence="4" id="KW-1185">Reference proteome</keyword>
<dbReference type="Pfam" id="PF14722">
    <property type="entry name" value="KRAP_IP3R_bind"/>
    <property type="match status" value="1"/>
</dbReference>
<evidence type="ECO:0000256" key="1">
    <source>
        <dbReference type="SAM" id="MobiDB-lite"/>
    </source>
</evidence>
<dbReference type="PANTHER" id="PTHR17469:SF15">
    <property type="entry name" value="ITPR-INTERACTING DOMAIN-CONTAINING PROTEIN"/>
    <property type="match status" value="1"/>
</dbReference>
<dbReference type="SMART" id="SM01257">
    <property type="entry name" value="KRAP_IP3R_bind"/>
    <property type="match status" value="1"/>
</dbReference>
<feature type="region of interest" description="Disordered" evidence="1">
    <location>
        <begin position="522"/>
        <end position="573"/>
    </location>
</feature>
<feature type="compositionally biased region" description="Basic and acidic residues" evidence="1">
    <location>
        <begin position="338"/>
        <end position="349"/>
    </location>
</feature>
<accession>A0A9P0G2B3</accession>